<dbReference type="PANTHER" id="PTHR11961">
    <property type="entry name" value="CYTOCHROME C"/>
    <property type="match status" value="1"/>
</dbReference>
<protein>
    <submittedName>
        <fullName evidence="9">Cytochrome c2</fullName>
    </submittedName>
</protein>
<dbReference type="PATRIC" id="fig|1123501.6.peg.724"/>
<dbReference type="OrthoDB" id="9805828at2"/>
<dbReference type="STRING" id="1123501.Wenmar_00659"/>
<keyword evidence="5 6" id="KW-0408">Iron</keyword>
<keyword evidence="1" id="KW-0813">Transport</keyword>
<evidence type="ECO:0000256" key="1">
    <source>
        <dbReference type="ARBA" id="ARBA00022448"/>
    </source>
</evidence>
<dbReference type="GO" id="GO:0020037">
    <property type="term" value="F:heme binding"/>
    <property type="evidence" value="ECO:0007669"/>
    <property type="project" value="InterPro"/>
</dbReference>
<feature type="domain" description="Cytochrome c" evidence="8">
    <location>
        <begin position="26"/>
        <end position="144"/>
    </location>
</feature>
<dbReference type="EMBL" id="AONG01000004">
    <property type="protein sequence ID" value="KIQ70774.1"/>
    <property type="molecule type" value="Genomic_DNA"/>
</dbReference>
<accession>A0A0D0Q8Q6</accession>
<organism evidence="9 10">
    <name type="scientific">Wenxinia marina DSM 24838</name>
    <dbReference type="NCBI Taxonomy" id="1123501"/>
    <lineage>
        <taxon>Bacteria</taxon>
        <taxon>Pseudomonadati</taxon>
        <taxon>Pseudomonadota</taxon>
        <taxon>Alphaproteobacteria</taxon>
        <taxon>Rhodobacterales</taxon>
        <taxon>Roseobacteraceae</taxon>
        <taxon>Wenxinia</taxon>
    </lineage>
</organism>
<sequence>MKRVAAVAAMAVLSGTAVLAQDAPTGDAAAGEAQFGRQCVACHVVVNEEGETLAGRNARTGPNLYGIVGRQPGTVEDFNYSDSLVAYGETGVVWEEENFVAYIQDPTGFLREALDDRRARGKMAYQVRDEQQAHDIYAYLASLGGGEEAEGE</sequence>
<evidence type="ECO:0000313" key="9">
    <source>
        <dbReference type="EMBL" id="KIQ70774.1"/>
    </source>
</evidence>
<keyword evidence="4" id="KW-0249">Electron transport</keyword>
<evidence type="ECO:0000256" key="3">
    <source>
        <dbReference type="ARBA" id="ARBA00022723"/>
    </source>
</evidence>
<dbReference type="InterPro" id="IPR036909">
    <property type="entry name" value="Cyt_c-like_dom_sf"/>
</dbReference>
<dbReference type="InterPro" id="IPR009056">
    <property type="entry name" value="Cyt_c-like_dom"/>
</dbReference>
<name>A0A0D0Q8Q6_9RHOB</name>
<keyword evidence="3 6" id="KW-0479">Metal-binding</keyword>
<dbReference type="Gene3D" id="1.10.760.10">
    <property type="entry name" value="Cytochrome c-like domain"/>
    <property type="match status" value="1"/>
</dbReference>
<gene>
    <name evidence="9" type="ORF">Wenmar_00659</name>
</gene>
<reference evidence="9 10" key="1">
    <citation type="submission" date="2013-01" db="EMBL/GenBank/DDBJ databases">
        <authorList>
            <person name="Fiebig A."/>
            <person name="Goeker M."/>
            <person name="Klenk H.-P.P."/>
        </authorList>
    </citation>
    <scope>NUCLEOTIDE SEQUENCE [LARGE SCALE GENOMIC DNA]</scope>
    <source>
        <strain evidence="9 10">DSM 24838</strain>
    </source>
</reference>
<dbReference type="GO" id="GO:0009055">
    <property type="term" value="F:electron transfer activity"/>
    <property type="evidence" value="ECO:0007669"/>
    <property type="project" value="InterPro"/>
</dbReference>
<dbReference type="Proteomes" id="UP000035100">
    <property type="component" value="Unassembled WGS sequence"/>
</dbReference>
<keyword evidence="7" id="KW-0732">Signal</keyword>
<dbReference type="RefSeq" id="WP_026198456.1">
    <property type="nucleotide sequence ID" value="NZ_KB902293.1"/>
</dbReference>
<evidence type="ECO:0000313" key="10">
    <source>
        <dbReference type="Proteomes" id="UP000035100"/>
    </source>
</evidence>
<feature type="signal peptide" evidence="7">
    <location>
        <begin position="1"/>
        <end position="20"/>
    </location>
</feature>
<evidence type="ECO:0000256" key="7">
    <source>
        <dbReference type="SAM" id="SignalP"/>
    </source>
</evidence>
<dbReference type="GO" id="GO:0046872">
    <property type="term" value="F:metal ion binding"/>
    <property type="evidence" value="ECO:0007669"/>
    <property type="project" value="UniProtKB-KW"/>
</dbReference>
<dbReference type="Pfam" id="PF00034">
    <property type="entry name" value="Cytochrom_C"/>
    <property type="match status" value="1"/>
</dbReference>
<evidence type="ECO:0000259" key="8">
    <source>
        <dbReference type="PROSITE" id="PS51007"/>
    </source>
</evidence>
<comment type="caution">
    <text evidence="9">The sequence shown here is derived from an EMBL/GenBank/DDBJ whole genome shotgun (WGS) entry which is preliminary data.</text>
</comment>
<dbReference type="AlphaFoldDB" id="A0A0D0Q8Q6"/>
<evidence type="ECO:0000256" key="2">
    <source>
        <dbReference type="ARBA" id="ARBA00022617"/>
    </source>
</evidence>
<feature type="chain" id="PRO_5002219259" evidence="7">
    <location>
        <begin position="21"/>
        <end position="152"/>
    </location>
</feature>
<keyword evidence="10" id="KW-1185">Reference proteome</keyword>
<dbReference type="SUPFAM" id="SSF46626">
    <property type="entry name" value="Cytochrome c"/>
    <property type="match status" value="1"/>
</dbReference>
<proteinExistence type="predicted"/>
<dbReference type="PROSITE" id="PS51007">
    <property type="entry name" value="CYTC"/>
    <property type="match status" value="1"/>
</dbReference>
<evidence type="ECO:0000256" key="4">
    <source>
        <dbReference type="ARBA" id="ARBA00022982"/>
    </source>
</evidence>
<evidence type="ECO:0000256" key="5">
    <source>
        <dbReference type="ARBA" id="ARBA00023004"/>
    </source>
</evidence>
<evidence type="ECO:0000256" key="6">
    <source>
        <dbReference type="PROSITE-ProRule" id="PRU00433"/>
    </source>
</evidence>
<keyword evidence="2 6" id="KW-0349">Heme</keyword>
<dbReference type="eggNOG" id="COG3474">
    <property type="taxonomic scope" value="Bacteria"/>
</dbReference>
<dbReference type="InterPro" id="IPR002327">
    <property type="entry name" value="Cyt_c_1A/1B"/>
</dbReference>